<proteinExistence type="predicted"/>
<dbReference type="PANTHER" id="PTHR33207">
    <property type="entry name" value="F-BOX DOMAIN CONTAINING PROTEIN-RELATED"/>
    <property type="match status" value="1"/>
</dbReference>
<dbReference type="Pfam" id="PF24750">
    <property type="entry name" value="b-prop_At3g26010-like"/>
    <property type="match status" value="1"/>
</dbReference>
<dbReference type="EnsemblPlants" id="ONIVA01G23040.1">
    <property type="protein sequence ID" value="ONIVA01G23040.1"/>
    <property type="gene ID" value="ONIVA01G23040"/>
</dbReference>
<dbReference type="STRING" id="4536.A0A0E0FNH0"/>
<evidence type="ECO:0000313" key="3">
    <source>
        <dbReference type="Proteomes" id="UP000006591"/>
    </source>
</evidence>
<dbReference type="HOGENOM" id="CLU_689607_0_0_1"/>
<sequence length="446" mass="48526">MDLLCDNMVEEILVRLPEEQHLRRASAACRRYGDIIRRPGFATRHRELHSPLLSGGVVLHGVRRRCPRVDGTAAHVRGSYAFFLPAGAGDASASSSLELDLAGLLPSPTDRELAYLLSTGAADPDAARRSVFIVHSSSSAGLLLCCRGYVNPVHYYVCDPVARRCVALPELPWPPAFDKSGMLSVAAGGGGGFQVVLFEKRGFAHGGGHLDLEVFSSDSGEWAAMRIPRPQDLAGFRCFAPPHLRHDGAAAYWLGFEPRDRAVVYGAADHSIRLIPVPRRVHDPSALNRFVGERRGGALLRYAHFDAAEFEVWDTDDATPTRWALVHRAALKDVVARSPRAVAAKFVHGRIVRHIHHHDANWNWCSSFKLIGFDPVHDDDVFLFGATNGSGCVAAYSLTLGKLSLRCKIDTADGSSSLCGCDMFPYVRASTTSPRADIPGMVCTNA</sequence>
<dbReference type="InterPro" id="IPR056592">
    <property type="entry name" value="Beta-prop_At3g26010-like"/>
</dbReference>
<dbReference type="AlphaFoldDB" id="A0A0E0FNH0"/>
<dbReference type="eggNOG" id="ENOG502S0ZC">
    <property type="taxonomic scope" value="Eukaryota"/>
</dbReference>
<evidence type="ECO:0000259" key="1">
    <source>
        <dbReference type="Pfam" id="PF24750"/>
    </source>
</evidence>
<dbReference type="SUPFAM" id="SSF50965">
    <property type="entry name" value="Galactose oxidase, central domain"/>
    <property type="match status" value="1"/>
</dbReference>
<feature type="domain" description="F-box protein At3g26010-like beta-propeller" evidence="1">
    <location>
        <begin position="132"/>
        <end position="334"/>
    </location>
</feature>
<keyword evidence="3" id="KW-1185">Reference proteome</keyword>
<dbReference type="OMA" id="WAAMRIP"/>
<dbReference type="SUPFAM" id="SSF81383">
    <property type="entry name" value="F-box domain"/>
    <property type="match status" value="1"/>
</dbReference>
<reference evidence="2" key="1">
    <citation type="submission" date="2015-04" db="UniProtKB">
        <authorList>
            <consortium name="EnsemblPlants"/>
        </authorList>
    </citation>
    <scope>IDENTIFICATION</scope>
    <source>
        <strain evidence="2">SL10</strain>
    </source>
</reference>
<name>A0A0E0FNH0_ORYNI</name>
<accession>A0A0E0FNH0</accession>
<evidence type="ECO:0000313" key="2">
    <source>
        <dbReference type="EnsemblPlants" id="ONIVA01G23040.1"/>
    </source>
</evidence>
<dbReference type="Gramene" id="ONIVA01G23040.1">
    <property type="protein sequence ID" value="ONIVA01G23040.1"/>
    <property type="gene ID" value="ONIVA01G23040"/>
</dbReference>
<reference evidence="2" key="2">
    <citation type="submission" date="2018-04" db="EMBL/GenBank/DDBJ databases">
        <title>OnivRS2 (Oryza nivara Reference Sequence Version 2).</title>
        <authorList>
            <person name="Zhang J."/>
            <person name="Kudrna D."/>
            <person name="Lee S."/>
            <person name="Talag J."/>
            <person name="Rajasekar S."/>
            <person name="Welchert J."/>
            <person name="Hsing Y.-I."/>
            <person name="Wing R.A."/>
        </authorList>
    </citation>
    <scope>NUCLEOTIDE SEQUENCE [LARGE SCALE GENOMIC DNA]</scope>
</reference>
<organism evidence="2">
    <name type="scientific">Oryza nivara</name>
    <name type="common">Indian wild rice</name>
    <name type="synonym">Oryza sativa f. spontanea</name>
    <dbReference type="NCBI Taxonomy" id="4536"/>
    <lineage>
        <taxon>Eukaryota</taxon>
        <taxon>Viridiplantae</taxon>
        <taxon>Streptophyta</taxon>
        <taxon>Embryophyta</taxon>
        <taxon>Tracheophyta</taxon>
        <taxon>Spermatophyta</taxon>
        <taxon>Magnoliopsida</taxon>
        <taxon>Liliopsida</taxon>
        <taxon>Poales</taxon>
        <taxon>Poaceae</taxon>
        <taxon>BOP clade</taxon>
        <taxon>Oryzoideae</taxon>
        <taxon>Oryzeae</taxon>
        <taxon>Oryzinae</taxon>
        <taxon>Oryza</taxon>
    </lineage>
</organism>
<dbReference type="InterPro" id="IPR011043">
    <property type="entry name" value="Gal_Oxase/kelch_b-propeller"/>
</dbReference>
<protein>
    <recommendedName>
        <fullName evidence="1">F-box protein At3g26010-like beta-propeller domain-containing protein</fullName>
    </recommendedName>
</protein>
<dbReference type="InterPro" id="IPR036047">
    <property type="entry name" value="F-box-like_dom_sf"/>
</dbReference>
<dbReference type="Proteomes" id="UP000006591">
    <property type="component" value="Chromosome 1"/>
</dbReference>